<name>A0A0T9M3Q8_YERKR</name>
<evidence type="ECO:0008006" key="3">
    <source>
        <dbReference type="Google" id="ProtNLM"/>
    </source>
</evidence>
<organism evidence="1 2">
    <name type="scientific">Yersinia kristensenii</name>
    <dbReference type="NCBI Taxonomy" id="28152"/>
    <lineage>
        <taxon>Bacteria</taxon>
        <taxon>Pseudomonadati</taxon>
        <taxon>Pseudomonadota</taxon>
        <taxon>Gammaproteobacteria</taxon>
        <taxon>Enterobacterales</taxon>
        <taxon>Yersiniaceae</taxon>
        <taxon>Yersinia</taxon>
    </lineage>
</organism>
<accession>A0A0T9M3Q8</accession>
<dbReference type="RefSeq" id="WP_050120125.1">
    <property type="nucleotide sequence ID" value="NZ_CAWMAB010000024.1"/>
</dbReference>
<protein>
    <recommendedName>
        <fullName evidence="3">Head decoration protein</fullName>
    </recommendedName>
</protein>
<evidence type="ECO:0000313" key="2">
    <source>
        <dbReference type="Proteomes" id="UP000045824"/>
    </source>
</evidence>
<gene>
    <name evidence="1" type="ORF">ERS008491_04153</name>
</gene>
<proteinExistence type="predicted"/>
<sequence length="112" mass="11658">MTIPQFKEIKNEGDVLAYQGDDVFSKSFHTFTTLAVDLEPGSVVKADGSALVAAATSGDVVVSLDYAKAGSNVRIRTVGVLAVIKEGSLIVSTGGLDKAKQLISASGFVRIQ</sequence>
<reference evidence="1 2" key="1">
    <citation type="submission" date="2015-03" db="EMBL/GenBank/DDBJ databases">
        <authorList>
            <person name="Murphy D."/>
        </authorList>
    </citation>
    <scope>NUCLEOTIDE SEQUENCE [LARGE SCALE GENOMIC DNA]</scope>
    <source>
        <strain evidence="1 2">FCF326</strain>
    </source>
</reference>
<dbReference type="AlphaFoldDB" id="A0A0T9M3Q8"/>
<dbReference type="Proteomes" id="UP000045824">
    <property type="component" value="Unassembled WGS sequence"/>
</dbReference>
<dbReference type="EMBL" id="CPYI01000024">
    <property type="protein sequence ID" value="CNF58159.1"/>
    <property type="molecule type" value="Genomic_DNA"/>
</dbReference>
<evidence type="ECO:0000313" key="1">
    <source>
        <dbReference type="EMBL" id="CNF58159.1"/>
    </source>
</evidence>